<proteinExistence type="predicted"/>
<dbReference type="Proteomes" id="UP000186817">
    <property type="component" value="Unassembled WGS sequence"/>
</dbReference>
<evidence type="ECO:0000313" key="1">
    <source>
        <dbReference type="EMBL" id="OLP91643.1"/>
    </source>
</evidence>
<keyword evidence="2" id="KW-1185">Reference proteome</keyword>
<evidence type="ECO:0000313" key="2">
    <source>
        <dbReference type="Proteomes" id="UP000186817"/>
    </source>
</evidence>
<gene>
    <name evidence="1" type="ORF">AK812_SmicGene26655</name>
</gene>
<organism evidence="1 2">
    <name type="scientific">Symbiodinium microadriaticum</name>
    <name type="common">Dinoflagellate</name>
    <name type="synonym">Zooxanthella microadriatica</name>
    <dbReference type="NCBI Taxonomy" id="2951"/>
    <lineage>
        <taxon>Eukaryota</taxon>
        <taxon>Sar</taxon>
        <taxon>Alveolata</taxon>
        <taxon>Dinophyceae</taxon>
        <taxon>Suessiales</taxon>
        <taxon>Symbiodiniaceae</taxon>
        <taxon>Symbiodinium</taxon>
    </lineage>
</organism>
<dbReference type="EMBL" id="LSRX01000656">
    <property type="protein sequence ID" value="OLP91643.1"/>
    <property type="molecule type" value="Genomic_DNA"/>
</dbReference>
<protein>
    <submittedName>
        <fullName evidence="1">Uncharacterized protein</fullName>
    </submittedName>
</protein>
<accession>A0A1Q9D8W7</accession>
<dbReference type="AlphaFoldDB" id="A0A1Q9D8W7"/>
<reference evidence="1 2" key="1">
    <citation type="submission" date="2016-02" db="EMBL/GenBank/DDBJ databases">
        <title>Genome analysis of coral dinoflagellate symbionts highlights evolutionary adaptations to a symbiotic lifestyle.</title>
        <authorList>
            <person name="Aranda M."/>
            <person name="Li Y."/>
            <person name="Liew Y.J."/>
            <person name="Baumgarten S."/>
            <person name="Simakov O."/>
            <person name="Wilson M."/>
            <person name="Piel J."/>
            <person name="Ashoor H."/>
            <person name="Bougouffa S."/>
            <person name="Bajic V.B."/>
            <person name="Ryu T."/>
            <person name="Ravasi T."/>
            <person name="Bayer T."/>
            <person name="Micklem G."/>
            <person name="Kim H."/>
            <person name="Bhak J."/>
            <person name="Lajeunesse T.C."/>
            <person name="Voolstra C.R."/>
        </authorList>
    </citation>
    <scope>NUCLEOTIDE SEQUENCE [LARGE SCALE GENOMIC DNA]</scope>
    <source>
        <strain evidence="1 2">CCMP2467</strain>
    </source>
</reference>
<comment type="caution">
    <text evidence="1">The sequence shown here is derived from an EMBL/GenBank/DDBJ whole genome shotgun (WGS) entry which is preliminary data.</text>
</comment>
<name>A0A1Q9D8W7_SYMMI</name>
<sequence>MSVRTLSQEHGESVAGSFAMHPMLLKMASTSMWSISSAWITRTTSSGGSALVGSAQDRRRSPEPCACACRPKGIDQGVAPSAGFALTVL</sequence>